<gene>
    <name evidence="2" type="ORF">G3570_12690</name>
</gene>
<organism evidence="2 3">
    <name type="scientific">Halalkalibaculum roseum</name>
    <dbReference type="NCBI Taxonomy" id="2709311"/>
    <lineage>
        <taxon>Bacteria</taxon>
        <taxon>Pseudomonadati</taxon>
        <taxon>Balneolota</taxon>
        <taxon>Balneolia</taxon>
        <taxon>Balneolales</taxon>
        <taxon>Balneolaceae</taxon>
        <taxon>Halalkalibaculum</taxon>
    </lineage>
</organism>
<name>A0A6M1T423_9BACT</name>
<protein>
    <submittedName>
        <fullName evidence="2">Uncharacterized protein</fullName>
    </submittedName>
</protein>
<evidence type="ECO:0000313" key="2">
    <source>
        <dbReference type="EMBL" id="NGP77497.1"/>
    </source>
</evidence>
<dbReference type="Proteomes" id="UP000473278">
    <property type="component" value="Unassembled WGS sequence"/>
</dbReference>
<keyword evidence="3" id="KW-1185">Reference proteome</keyword>
<feature type="chain" id="PRO_5026681804" evidence="1">
    <location>
        <begin position="21"/>
        <end position="180"/>
    </location>
</feature>
<evidence type="ECO:0000256" key="1">
    <source>
        <dbReference type="SAM" id="SignalP"/>
    </source>
</evidence>
<dbReference type="PROSITE" id="PS51257">
    <property type="entry name" value="PROKAR_LIPOPROTEIN"/>
    <property type="match status" value="1"/>
</dbReference>
<comment type="caution">
    <text evidence="2">The sequence shown here is derived from an EMBL/GenBank/DDBJ whole genome shotgun (WGS) entry which is preliminary data.</text>
</comment>
<reference evidence="2 3" key="1">
    <citation type="submission" date="2020-02" db="EMBL/GenBank/DDBJ databases">
        <title>Balneolaceae bacterium YR4-1, complete genome.</title>
        <authorList>
            <person name="Li Y."/>
            <person name="Wu S."/>
        </authorList>
    </citation>
    <scope>NUCLEOTIDE SEQUENCE [LARGE SCALE GENOMIC DNA]</scope>
    <source>
        <strain evidence="2 3">YR4-1</strain>
    </source>
</reference>
<accession>A0A6M1T423</accession>
<keyword evidence="1" id="KW-0732">Signal</keyword>
<proteinExistence type="predicted"/>
<dbReference type="RefSeq" id="WP_165142954.1">
    <property type="nucleotide sequence ID" value="NZ_JAALLT010000004.1"/>
</dbReference>
<dbReference type="AlphaFoldDB" id="A0A6M1T423"/>
<feature type="signal peptide" evidence="1">
    <location>
        <begin position="1"/>
        <end position="20"/>
    </location>
</feature>
<sequence>MRYIKYSVLLILITFGIALATSCTSPTGSNNRNETISDGEFFATVDNDYTFTGEASFDTLITNYQSIPDIYQDTIAALVLKAGEISVPNREPISTGIFMNALWDEENPEFDLESNPYFVNYYVPPKITSMSAMYTIKSGTVTVEAYSGNLLTGSFNLVAEDAPDDSITITGSFKALRVYE</sequence>
<evidence type="ECO:0000313" key="3">
    <source>
        <dbReference type="Proteomes" id="UP000473278"/>
    </source>
</evidence>
<dbReference type="EMBL" id="JAALLT010000004">
    <property type="protein sequence ID" value="NGP77497.1"/>
    <property type="molecule type" value="Genomic_DNA"/>
</dbReference>